<evidence type="ECO:0000256" key="1">
    <source>
        <dbReference type="SAM" id="MobiDB-lite"/>
    </source>
</evidence>
<evidence type="ECO:0000313" key="3">
    <source>
        <dbReference type="Proteomes" id="UP001141629"/>
    </source>
</evidence>
<organism evidence="2 3">
    <name type="scientific">Mycobacterium yunnanensis</name>
    <dbReference type="NCBI Taxonomy" id="368477"/>
    <lineage>
        <taxon>Bacteria</taxon>
        <taxon>Bacillati</taxon>
        <taxon>Actinomycetota</taxon>
        <taxon>Actinomycetes</taxon>
        <taxon>Mycobacteriales</taxon>
        <taxon>Mycobacteriaceae</taxon>
        <taxon>Mycobacterium</taxon>
    </lineage>
</organism>
<dbReference type="RefSeq" id="WP_263994479.1">
    <property type="nucleotide sequence ID" value="NZ_JACKVK010000003.1"/>
</dbReference>
<keyword evidence="3" id="KW-1185">Reference proteome</keyword>
<dbReference type="Proteomes" id="UP001141629">
    <property type="component" value="Unassembled WGS sequence"/>
</dbReference>
<proteinExistence type="predicted"/>
<dbReference type="AlphaFoldDB" id="A0A9X2YW68"/>
<name>A0A9X2YW68_9MYCO</name>
<sequence length="62" mass="6843">MTNPLDDQVPEADLAEQRTPVDSADEPVFDVDYLQDRSDAEADEGDLVEQAVDVPLPDDERA</sequence>
<reference evidence="2" key="1">
    <citation type="submission" date="2020-07" db="EMBL/GenBank/DDBJ databases">
        <authorList>
            <person name="Pettersson B.M.F."/>
            <person name="Behra P.R.K."/>
            <person name="Ramesh M."/>
            <person name="Das S."/>
            <person name="Dasgupta S."/>
            <person name="Kirsebom L.A."/>
        </authorList>
    </citation>
    <scope>NUCLEOTIDE SEQUENCE</scope>
    <source>
        <strain evidence="2">DSM 44838</strain>
    </source>
</reference>
<comment type="caution">
    <text evidence="2">The sequence shown here is derived from an EMBL/GenBank/DDBJ whole genome shotgun (WGS) entry which is preliminary data.</text>
</comment>
<evidence type="ECO:0000313" key="2">
    <source>
        <dbReference type="EMBL" id="MCV7419688.1"/>
    </source>
</evidence>
<accession>A0A9X2YW68</accession>
<dbReference type="EMBL" id="JACKVK010000003">
    <property type="protein sequence ID" value="MCV7419688.1"/>
    <property type="molecule type" value="Genomic_DNA"/>
</dbReference>
<protein>
    <submittedName>
        <fullName evidence="2">Uncharacterized protein</fullName>
    </submittedName>
</protein>
<feature type="region of interest" description="Disordered" evidence="1">
    <location>
        <begin position="1"/>
        <end position="62"/>
    </location>
</feature>
<gene>
    <name evidence="2" type="ORF">H7K45_03965</name>
</gene>
<reference evidence="2" key="2">
    <citation type="journal article" date="2022" name="BMC Genomics">
        <title>Comparative genome analysis of mycobacteria focusing on tRNA and non-coding RNA.</title>
        <authorList>
            <person name="Behra P.R.K."/>
            <person name="Pettersson B.M.F."/>
            <person name="Ramesh M."/>
            <person name="Das S."/>
            <person name="Dasgupta S."/>
            <person name="Kirsebom L.A."/>
        </authorList>
    </citation>
    <scope>NUCLEOTIDE SEQUENCE</scope>
    <source>
        <strain evidence="2">DSM 44838</strain>
    </source>
</reference>